<dbReference type="AlphaFoldDB" id="A0A9X0BF50"/>
<keyword evidence="2" id="KW-1185">Reference proteome</keyword>
<dbReference type="OrthoDB" id="4349093at2759"/>
<protein>
    <submittedName>
        <fullName evidence="1">Uncharacterized protein</fullName>
    </submittedName>
</protein>
<sequence length="307" mass="35858">MLRPLRTCRQIYQEAKFLAISCVSWPVDCGGDLDFAGYYPNLNPDMLSAIKSVTFCYHMDHTSRGEHNWLFYLPDYPFDKFGLHNIEELVLWPTGQDETWKKLKPREDAVGGPDSPVEITLAAFARALMATIRRRKALKKIVVDCRQFILRKNLPKLRKEFRSEFAAPSFQNWSCEQLEVAFQGDYYNWAQRWYIIVVEPDLWRLVYEGLDDEERSVTLEFRVSDEWEAYYAKYAVDSPPLRERQLAFFERVLSPGLLETLRNLAAAQAENGQGEMSQTRMDMMTMTQTKTTKGLPSIQWMRRTSTT</sequence>
<gene>
    <name evidence="1" type="ORF">N7509_001395</name>
</gene>
<dbReference type="EMBL" id="JAPZBU010000003">
    <property type="protein sequence ID" value="KAJ5414768.1"/>
    <property type="molecule type" value="Genomic_DNA"/>
</dbReference>
<comment type="caution">
    <text evidence="1">The sequence shown here is derived from an EMBL/GenBank/DDBJ whole genome shotgun (WGS) entry which is preliminary data.</text>
</comment>
<accession>A0A9X0BF50</accession>
<evidence type="ECO:0000313" key="2">
    <source>
        <dbReference type="Proteomes" id="UP001147747"/>
    </source>
</evidence>
<dbReference type="Proteomes" id="UP001147747">
    <property type="component" value="Unassembled WGS sequence"/>
</dbReference>
<reference evidence="1" key="2">
    <citation type="journal article" date="2023" name="IMA Fungus">
        <title>Comparative genomic study of the Penicillium genus elucidates a diverse pangenome and 15 lateral gene transfer events.</title>
        <authorList>
            <person name="Petersen C."/>
            <person name="Sorensen T."/>
            <person name="Nielsen M.R."/>
            <person name="Sondergaard T.E."/>
            <person name="Sorensen J.L."/>
            <person name="Fitzpatrick D.A."/>
            <person name="Frisvad J.C."/>
            <person name="Nielsen K.L."/>
        </authorList>
    </citation>
    <scope>NUCLEOTIDE SEQUENCE</scope>
    <source>
        <strain evidence="1">IBT 29677</strain>
    </source>
</reference>
<organism evidence="1 2">
    <name type="scientific">Penicillium cosmopolitanum</name>
    <dbReference type="NCBI Taxonomy" id="1131564"/>
    <lineage>
        <taxon>Eukaryota</taxon>
        <taxon>Fungi</taxon>
        <taxon>Dikarya</taxon>
        <taxon>Ascomycota</taxon>
        <taxon>Pezizomycotina</taxon>
        <taxon>Eurotiomycetes</taxon>
        <taxon>Eurotiomycetidae</taxon>
        <taxon>Eurotiales</taxon>
        <taxon>Aspergillaceae</taxon>
        <taxon>Penicillium</taxon>
    </lineage>
</organism>
<evidence type="ECO:0000313" key="1">
    <source>
        <dbReference type="EMBL" id="KAJ5414768.1"/>
    </source>
</evidence>
<dbReference type="GeneID" id="81365012"/>
<dbReference type="RefSeq" id="XP_056494614.1">
    <property type="nucleotide sequence ID" value="XM_056626032.1"/>
</dbReference>
<reference evidence="1" key="1">
    <citation type="submission" date="2022-12" db="EMBL/GenBank/DDBJ databases">
        <authorList>
            <person name="Petersen C."/>
        </authorList>
    </citation>
    <scope>NUCLEOTIDE SEQUENCE</scope>
    <source>
        <strain evidence="1">IBT 29677</strain>
    </source>
</reference>
<name>A0A9X0BF50_9EURO</name>
<proteinExistence type="predicted"/>